<dbReference type="PANTHER" id="PTHR30160">
    <property type="entry name" value="TETRAACYLDISACCHARIDE 4'-KINASE-RELATED"/>
    <property type="match status" value="1"/>
</dbReference>
<dbReference type="GO" id="GO:0008713">
    <property type="term" value="F:ADP-heptose-lipopolysaccharide heptosyltransferase activity"/>
    <property type="evidence" value="ECO:0007669"/>
    <property type="project" value="TreeGrafter"/>
</dbReference>
<accession>A0A0F5EWT7</accession>
<reference evidence="3 6" key="2">
    <citation type="submission" date="2018-11" db="EMBL/GenBank/DDBJ databases">
        <title>Sequencing Av. paragallinarum serogroups.</title>
        <authorList>
            <person name="Hellmuth J.E."/>
            <person name="Boucher C.E."/>
            <person name="Cason E.D."/>
        </authorList>
    </citation>
    <scope>NUCLEOTIDE SEQUENCE [LARGE SCALE GENOMIC DNA]</scope>
    <source>
        <strain evidence="3 6">SA-3</strain>
    </source>
</reference>
<organism evidence="4 5">
    <name type="scientific">Avibacterium paragallinarum</name>
    <name type="common">Haemophilus gallinarum</name>
    <dbReference type="NCBI Taxonomy" id="728"/>
    <lineage>
        <taxon>Bacteria</taxon>
        <taxon>Pseudomonadati</taxon>
        <taxon>Pseudomonadota</taxon>
        <taxon>Gammaproteobacteria</taxon>
        <taxon>Pasteurellales</taxon>
        <taxon>Pasteurellaceae</taxon>
        <taxon>Avibacterium</taxon>
    </lineage>
</organism>
<gene>
    <name evidence="4" type="primary">rfaQ_2</name>
    <name evidence="3" type="ORF">EIG79_03305</name>
    <name evidence="4" type="ORF">NCTC10926_03006</name>
</gene>
<dbReference type="OrthoDB" id="9781892at2"/>
<dbReference type="RefSeq" id="WP_046098667.1">
    <property type="nucleotide sequence ID" value="NZ_LAEN01000065.1"/>
</dbReference>
<dbReference type="eggNOG" id="COG0859">
    <property type="taxonomic scope" value="Bacteria"/>
</dbReference>
<dbReference type="STRING" id="728.VY92_01755"/>
<dbReference type="SUPFAM" id="SSF53756">
    <property type="entry name" value="UDP-Glycosyltransferase/glycogen phosphorylase"/>
    <property type="match status" value="1"/>
</dbReference>
<sequence>MTLFSTPPKSICILRLSAIGDVCNALSAVQQIQRYWKDTQITWIVGKTEMQLLQNVKGIRFIPYDKKNGWKGILALWKTLRGEHFDVLLNMQTALRASMISLGIKATYKVGFSKNRAREGQWLFTHRKINEPTNPHVLAGFWAFVEYLGLLVETPKWDLAIGEKEISAVRQFIDPNRKNLLISPCSSKSEKDWLPARYAEIANIAHQQNINVILCGSSSEREQAIIQKILSLCEFQPVDASGKTSLLELTALIGLVDLVLTPDSGPAHIATAQGTPVIGLYAYHNPLRTGPYNNLPEVVSVYEQNVQQEFGKPSSELPWATKLKEKNLMAQITVDSVIAMMKQIGFLK</sequence>
<dbReference type="GO" id="GO:0005829">
    <property type="term" value="C:cytosol"/>
    <property type="evidence" value="ECO:0007669"/>
    <property type="project" value="TreeGrafter"/>
</dbReference>
<dbReference type="Gene3D" id="3.40.50.2000">
    <property type="entry name" value="Glycogen Phosphorylase B"/>
    <property type="match status" value="2"/>
</dbReference>
<dbReference type="InterPro" id="IPR051199">
    <property type="entry name" value="LPS_LOS_Heptosyltrfase"/>
</dbReference>
<reference evidence="4 5" key="1">
    <citation type="submission" date="2018-06" db="EMBL/GenBank/DDBJ databases">
        <authorList>
            <consortium name="Pathogen Informatics"/>
            <person name="Doyle S."/>
        </authorList>
    </citation>
    <scope>NUCLEOTIDE SEQUENCE [LARGE SCALE GENOMIC DNA]</scope>
    <source>
        <strain evidence="4 5">NCTC10926</strain>
    </source>
</reference>
<evidence type="ECO:0000313" key="4">
    <source>
        <dbReference type="EMBL" id="SUV40946.1"/>
    </source>
</evidence>
<protein>
    <submittedName>
        <fullName evidence="3">ADP-heptose--LPS heptosyltransferase I</fullName>
    </submittedName>
    <submittedName>
        <fullName evidence="4">Lipopolysaccharide core heptosyltransferase rfaQ</fullName>
        <ecNumber evidence="4">2.-.-.-</ecNumber>
    </submittedName>
</protein>
<dbReference type="EC" id="2.-.-.-" evidence="4"/>
<evidence type="ECO:0000313" key="3">
    <source>
        <dbReference type="EMBL" id="RZN60494.1"/>
    </source>
</evidence>
<evidence type="ECO:0000256" key="2">
    <source>
        <dbReference type="ARBA" id="ARBA00022679"/>
    </source>
</evidence>
<name>A0A0F5EWT7_AVIPA</name>
<keyword evidence="1" id="KW-0328">Glycosyltransferase</keyword>
<dbReference type="Proteomes" id="UP000294229">
    <property type="component" value="Unassembled WGS sequence"/>
</dbReference>
<dbReference type="PANTHER" id="PTHR30160:SF21">
    <property type="entry name" value="LIPOPOLYSACCHARIDE CORE HEPTOSYLTRANSFERASE OPSX"/>
    <property type="match status" value="1"/>
</dbReference>
<dbReference type="EMBL" id="RQXS01000009">
    <property type="protein sequence ID" value="RZN60494.1"/>
    <property type="molecule type" value="Genomic_DNA"/>
</dbReference>
<evidence type="ECO:0000256" key="1">
    <source>
        <dbReference type="ARBA" id="ARBA00022676"/>
    </source>
</evidence>
<dbReference type="CDD" id="cd03789">
    <property type="entry name" value="GT9_LPS_heptosyltransferase"/>
    <property type="match status" value="1"/>
</dbReference>
<evidence type="ECO:0000313" key="5">
    <source>
        <dbReference type="Proteomes" id="UP000254620"/>
    </source>
</evidence>
<dbReference type="AlphaFoldDB" id="A0A0F5EWT7"/>
<dbReference type="EMBL" id="UFSW01000003">
    <property type="protein sequence ID" value="SUV40946.1"/>
    <property type="molecule type" value="Genomic_DNA"/>
</dbReference>
<keyword evidence="2 4" id="KW-0808">Transferase</keyword>
<dbReference type="InterPro" id="IPR002201">
    <property type="entry name" value="Glyco_trans_9"/>
</dbReference>
<dbReference type="Pfam" id="PF01075">
    <property type="entry name" value="Glyco_transf_9"/>
    <property type="match status" value="1"/>
</dbReference>
<dbReference type="Proteomes" id="UP000254620">
    <property type="component" value="Unassembled WGS sequence"/>
</dbReference>
<dbReference type="GO" id="GO:0009244">
    <property type="term" value="P:lipopolysaccharide core region biosynthetic process"/>
    <property type="evidence" value="ECO:0007669"/>
    <property type="project" value="TreeGrafter"/>
</dbReference>
<evidence type="ECO:0000313" key="6">
    <source>
        <dbReference type="Proteomes" id="UP000294229"/>
    </source>
</evidence>
<proteinExistence type="predicted"/>